<organism evidence="1 2">
    <name type="scientific">Caerostris extrusa</name>
    <name type="common">Bark spider</name>
    <name type="synonym">Caerostris bankana</name>
    <dbReference type="NCBI Taxonomy" id="172846"/>
    <lineage>
        <taxon>Eukaryota</taxon>
        <taxon>Metazoa</taxon>
        <taxon>Ecdysozoa</taxon>
        <taxon>Arthropoda</taxon>
        <taxon>Chelicerata</taxon>
        <taxon>Arachnida</taxon>
        <taxon>Araneae</taxon>
        <taxon>Araneomorphae</taxon>
        <taxon>Entelegynae</taxon>
        <taxon>Araneoidea</taxon>
        <taxon>Araneidae</taxon>
        <taxon>Caerostris</taxon>
    </lineage>
</organism>
<evidence type="ECO:0000313" key="1">
    <source>
        <dbReference type="EMBL" id="GIY02690.1"/>
    </source>
</evidence>
<proteinExistence type="predicted"/>
<dbReference type="AlphaFoldDB" id="A0AAV4Q3U0"/>
<accession>A0AAV4Q3U0</accession>
<dbReference type="Proteomes" id="UP001054945">
    <property type="component" value="Unassembled WGS sequence"/>
</dbReference>
<name>A0AAV4Q3U0_CAEEX</name>
<keyword evidence="2" id="KW-1185">Reference proteome</keyword>
<protein>
    <submittedName>
        <fullName evidence="1">Uncharacterized protein</fullName>
    </submittedName>
</protein>
<dbReference type="EMBL" id="BPLR01005484">
    <property type="protein sequence ID" value="GIY02690.1"/>
    <property type="molecule type" value="Genomic_DNA"/>
</dbReference>
<evidence type="ECO:0000313" key="2">
    <source>
        <dbReference type="Proteomes" id="UP001054945"/>
    </source>
</evidence>
<sequence>MQPLVNTRYIGGCLNLNPPCHHNPEREQLISPISFLNPMKLVSVTYLSLIAKAWRRLVCRLIKWRCSVQNSIRDSNPTPSCIGMQTVLAFYRSFPNNEKHCLSFHNFDLLRNKNPRRYKASHVSALNLIDCDINTVPPLQEKFPN</sequence>
<reference evidence="1 2" key="1">
    <citation type="submission" date="2021-06" db="EMBL/GenBank/DDBJ databases">
        <title>Caerostris extrusa draft genome.</title>
        <authorList>
            <person name="Kono N."/>
            <person name="Arakawa K."/>
        </authorList>
    </citation>
    <scope>NUCLEOTIDE SEQUENCE [LARGE SCALE GENOMIC DNA]</scope>
</reference>
<comment type="caution">
    <text evidence="1">The sequence shown here is derived from an EMBL/GenBank/DDBJ whole genome shotgun (WGS) entry which is preliminary data.</text>
</comment>
<gene>
    <name evidence="1" type="ORF">CEXT_553621</name>
</gene>